<dbReference type="InterPro" id="IPR036864">
    <property type="entry name" value="Zn2-C6_fun-type_DNA-bd_sf"/>
</dbReference>
<gene>
    <name evidence="2" type="ORF">VNI00_010303</name>
</gene>
<evidence type="ECO:0000313" key="3">
    <source>
        <dbReference type="Proteomes" id="UP001383192"/>
    </source>
</evidence>
<evidence type="ECO:0000313" key="2">
    <source>
        <dbReference type="EMBL" id="KAK7039118.1"/>
    </source>
</evidence>
<protein>
    <recommendedName>
        <fullName evidence="1">Zn(2)-C6 fungal-type domain-containing protein</fullName>
    </recommendedName>
</protein>
<dbReference type="PROSITE" id="PS00463">
    <property type="entry name" value="ZN2_CY6_FUNGAL_1"/>
    <property type="match status" value="1"/>
</dbReference>
<dbReference type="GO" id="GO:0008270">
    <property type="term" value="F:zinc ion binding"/>
    <property type="evidence" value="ECO:0007669"/>
    <property type="project" value="InterPro"/>
</dbReference>
<dbReference type="SUPFAM" id="SSF57701">
    <property type="entry name" value="Zn2/Cys6 DNA-binding domain"/>
    <property type="match status" value="1"/>
</dbReference>
<dbReference type="PANTHER" id="PTHR47784">
    <property type="entry name" value="STEROL UPTAKE CONTROL PROTEIN 2"/>
    <property type="match status" value="1"/>
</dbReference>
<dbReference type="PANTHER" id="PTHR47784:SF5">
    <property type="entry name" value="STEROL UPTAKE CONTROL PROTEIN 2"/>
    <property type="match status" value="1"/>
</dbReference>
<dbReference type="InterPro" id="IPR053157">
    <property type="entry name" value="Sterol_Uptake_Regulator"/>
</dbReference>
<accession>A0AAW0CL33</accession>
<sequence length="410" mass="46222">MSSASPEASAPPKRIIRPHPKVRTGCKTCKKRRIKCDEHKPLCNNCAQRCVPCVWKENTGNNQGISKDKGQTKVKKGGEEVRARALVSSSPQLLKQPTGQLDVITLELVHHYTVFSYSSFCSDAKFSITCRNTIPTLSFTSPFLRHAMFSSTALHLGHLYPPDSPKRHEWLTRAFFHRKTALDVQTITTSDSHDLSANSDTQYIGICFLTIYAISSSLHTSPSNIFGLLTILHNVWSKLTKFMYQDPELGAIDPISHSDVPVPIPLHLKQIYEYIPNDPSLPDPSELKDPEVAKAYKSAADILIHTFYPLSQTGLEMMGVIQWPAFFPKRFCDLLNQRKQRALVLLYCYLVVLGGFGEKLWWACDMGRCADHVYGLLNPEWRMWLKRGWVYSDGYGEDESAGVVVSIVEC</sequence>
<dbReference type="Gene3D" id="4.10.240.10">
    <property type="entry name" value="Zn(2)-C6 fungal-type DNA-binding domain"/>
    <property type="match status" value="1"/>
</dbReference>
<evidence type="ECO:0000259" key="1">
    <source>
        <dbReference type="PROSITE" id="PS50048"/>
    </source>
</evidence>
<dbReference type="SMART" id="SM00066">
    <property type="entry name" value="GAL4"/>
    <property type="match status" value="1"/>
</dbReference>
<dbReference type="InterPro" id="IPR001138">
    <property type="entry name" value="Zn2Cys6_DnaBD"/>
</dbReference>
<proteinExistence type="predicted"/>
<comment type="caution">
    <text evidence="2">The sequence shown here is derived from an EMBL/GenBank/DDBJ whole genome shotgun (WGS) entry which is preliminary data.</text>
</comment>
<feature type="domain" description="Zn(2)-C6 fungal-type" evidence="1">
    <location>
        <begin position="25"/>
        <end position="55"/>
    </location>
</feature>
<dbReference type="GO" id="GO:0001228">
    <property type="term" value="F:DNA-binding transcription activator activity, RNA polymerase II-specific"/>
    <property type="evidence" value="ECO:0007669"/>
    <property type="project" value="TreeGrafter"/>
</dbReference>
<keyword evidence="3" id="KW-1185">Reference proteome</keyword>
<dbReference type="AlphaFoldDB" id="A0AAW0CL33"/>
<name>A0AAW0CL33_9AGAR</name>
<dbReference type="Pfam" id="PF00172">
    <property type="entry name" value="Zn_clus"/>
    <property type="match status" value="1"/>
</dbReference>
<dbReference type="CDD" id="cd00067">
    <property type="entry name" value="GAL4"/>
    <property type="match status" value="1"/>
</dbReference>
<organism evidence="2 3">
    <name type="scientific">Paramarasmius palmivorus</name>
    <dbReference type="NCBI Taxonomy" id="297713"/>
    <lineage>
        <taxon>Eukaryota</taxon>
        <taxon>Fungi</taxon>
        <taxon>Dikarya</taxon>
        <taxon>Basidiomycota</taxon>
        <taxon>Agaricomycotina</taxon>
        <taxon>Agaricomycetes</taxon>
        <taxon>Agaricomycetidae</taxon>
        <taxon>Agaricales</taxon>
        <taxon>Marasmiineae</taxon>
        <taxon>Marasmiaceae</taxon>
        <taxon>Paramarasmius</taxon>
    </lineage>
</organism>
<dbReference type="Proteomes" id="UP001383192">
    <property type="component" value="Unassembled WGS sequence"/>
</dbReference>
<dbReference type="PROSITE" id="PS50048">
    <property type="entry name" value="ZN2_CY6_FUNGAL_2"/>
    <property type="match status" value="1"/>
</dbReference>
<reference evidence="2 3" key="1">
    <citation type="submission" date="2024-01" db="EMBL/GenBank/DDBJ databases">
        <title>A draft genome for a cacao thread blight-causing isolate of Paramarasmius palmivorus.</title>
        <authorList>
            <person name="Baruah I.K."/>
            <person name="Bukari Y."/>
            <person name="Amoako-Attah I."/>
            <person name="Meinhardt L.W."/>
            <person name="Bailey B.A."/>
            <person name="Cohen S.P."/>
        </authorList>
    </citation>
    <scope>NUCLEOTIDE SEQUENCE [LARGE SCALE GENOMIC DNA]</scope>
    <source>
        <strain evidence="2 3">GH-12</strain>
    </source>
</reference>
<dbReference type="EMBL" id="JAYKXP010000040">
    <property type="protein sequence ID" value="KAK7039118.1"/>
    <property type="molecule type" value="Genomic_DNA"/>
</dbReference>